<gene>
    <name evidence="5" type="ORF">ENO26_00270</name>
</gene>
<accession>A0A7J2U1E3</accession>
<feature type="domain" description="Cobalamin adenosyltransferase-like" evidence="4">
    <location>
        <begin position="7"/>
        <end position="168"/>
    </location>
</feature>
<sequence length="182" mass="20667">MMFKRIHRGDDGYTDVIGGRVTKDSPIIEFIGELDELISFIGLVKAYLKSNGGKDYEHIVAMLAEIQQRLMHIASYVATLGRKSSPISKDVLNGIDRTIEDLSSKISVPRGFIIPGSSIYSSLFHVVRAICRRVERKSVRLLRENIIDNNTYVYINRLSDLFYLLALYLDKINDVTEDVLLL</sequence>
<keyword evidence="1 5" id="KW-0808">Transferase</keyword>
<dbReference type="EMBL" id="DSEU01000001">
    <property type="protein sequence ID" value="HEM66012.1"/>
    <property type="molecule type" value="Genomic_DNA"/>
</dbReference>
<organism evidence="5">
    <name type="scientific">Ignisphaera aggregans</name>
    <dbReference type="NCBI Taxonomy" id="334771"/>
    <lineage>
        <taxon>Archaea</taxon>
        <taxon>Thermoproteota</taxon>
        <taxon>Thermoprotei</taxon>
        <taxon>Desulfurococcales</taxon>
        <taxon>Desulfurococcaceae</taxon>
        <taxon>Ignisphaera</taxon>
    </lineage>
</organism>
<dbReference type="InterPro" id="IPR029499">
    <property type="entry name" value="PduO-typ"/>
</dbReference>
<evidence type="ECO:0000259" key="4">
    <source>
        <dbReference type="Pfam" id="PF01923"/>
    </source>
</evidence>
<keyword evidence="2" id="KW-0547">Nucleotide-binding</keyword>
<evidence type="ECO:0000256" key="1">
    <source>
        <dbReference type="ARBA" id="ARBA00022679"/>
    </source>
</evidence>
<dbReference type="AlphaFoldDB" id="A0A7J2U1E3"/>
<evidence type="ECO:0000313" key="5">
    <source>
        <dbReference type="EMBL" id="HEM66012.1"/>
    </source>
</evidence>
<dbReference type="GO" id="GO:0008817">
    <property type="term" value="F:corrinoid adenosyltransferase activity"/>
    <property type="evidence" value="ECO:0007669"/>
    <property type="project" value="UniProtKB-EC"/>
</dbReference>
<dbReference type="PANTHER" id="PTHR12213:SF0">
    <property type="entry name" value="CORRINOID ADENOSYLTRANSFERASE MMAB"/>
    <property type="match status" value="1"/>
</dbReference>
<evidence type="ECO:0000256" key="3">
    <source>
        <dbReference type="ARBA" id="ARBA00022840"/>
    </source>
</evidence>
<dbReference type="Pfam" id="PF01923">
    <property type="entry name" value="Cob_adeno_trans"/>
    <property type="match status" value="1"/>
</dbReference>
<keyword evidence="3" id="KW-0067">ATP-binding</keyword>
<dbReference type="InterPro" id="IPR036451">
    <property type="entry name" value="CblAdoTrfase-like_sf"/>
</dbReference>
<evidence type="ECO:0000256" key="2">
    <source>
        <dbReference type="ARBA" id="ARBA00022741"/>
    </source>
</evidence>
<dbReference type="EC" id="2.5.1.17" evidence="5"/>
<dbReference type="PANTHER" id="PTHR12213">
    <property type="entry name" value="CORRINOID ADENOSYLTRANSFERASE"/>
    <property type="match status" value="1"/>
</dbReference>
<dbReference type="InterPro" id="IPR016030">
    <property type="entry name" value="CblAdoTrfase-like"/>
</dbReference>
<name>A0A7J2U1E3_9CREN</name>
<dbReference type="Gene3D" id="1.20.1200.10">
    <property type="entry name" value="Cobalamin adenosyltransferase-like"/>
    <property type="match status" value="1"/>
</dbReference>
<dbReference type="SUPFAM" id="SSF89028">
    <property type="entry name" value="Cobalamin adenosyltransferase-like"/>
    <property type="match status" value="1"/>
</dbReference>
<reference evidence="5" key="1">
    <citation type="journal article" date="2020" name="mSystems">
        <title>Genome- and Community-Level Interaction Insights into Carbon Utilization and Element Cycling Functions of Hydrothermarchaeota in Hydrothermal Sediment.</title>
        <authorList>
            <person name="Zhou Z."/>
            <person name="Liu Y."/>
            <person name="Xu W."/>
            <person name="Pan J."/>
            <person name="Luo Z.H."/>
            <person name="Li M."/>
        </authorList>
    </citation>
    <scope>NUCLEOTIDE SEQUENCE [LARGE SCALE GENOMIC DNA]</scope>
    <source>
        <strain evidence="5">SpSt-125</strain>
    </source>
</reference>
<dbReference type="GO" id="GO:0005524">
    <property type="term" value="F:ATP binding"/>
    <property type="evidence" value="ECO:0007669"/>
    <property type="project" value="UniProtKB-KW"/>
</dbReference>
<proteinExistence type="predicted"/>
<dbReference type="NCBIfam" id="TIGR00636">
    <property type="entry name" value="PduO_Nterm"/>
    <property type="match status" value="1"/>
</dbReference>
<protein>
    <submittedName>
        <fullName evidence="5">Cob(I)yrinic acid a,c-diamide adenosyltransferase</fullName>
        <ecNumber evidence="5">2.5.1.17</ecNumber>
    </submittedName>
</protein>
<comment type="caution">
    <text evidence="5">The sequence shown here is derived from an EMBL/GenBank/DDBJ whole genome shotgun (WGS) entry which is preliminary data.</text>
</comment>